<dbReference type="Proteomes" id="UP000298616">
    <property type="component" value="Chromosome"/>
</dbReference>
<gene>
    <name evidence="8" type="ORF">DCC35_00750</name>
</gene>
<comment type="subcellular location">
    <subcellularLocation>
        <location evidence="1">Cell membrane</location>
        <topology evidence="1">Multi-pass membrane protein</topology>
    </subcellularLocation>
</comment>
<dbReference type="KEGG" id="fpf:DCC35_00750"/>
<feature type="transmembrane region" description="Helical" evidence="7">
    <location>
        <begin position="358"/>
        <end position="385"/>
    </location>
</feature>
<evidence type="ECO:0000256" key="6">
    <source>
        <dbReference type="ARBA" id="ARBA00023136"/>
    </source>
</evidence>
<dbReference type="EMBL" id="CP028923">
    <property type="protein sequence ID" value="QCK13379.1"/>
    <property type="molecule type" value="Genomic_DNA"/>
</dbReference>
<dbReference type="InterPro" id="IPR003370">
    <property type="entry name" value="Chromate_transpt"/>
</dbReference>
<feature type="transmembrane region" description="Helical" evidence="7">
    <location>
        <begin position="326"/>
        <end position="346"/>
    </location>
</feature>
<keyword evidence="4 7" id="KW-0812">Transmembrane</keyword>
<proteinExistence type="inferred from homology"/>
<dbReference type="InterPro" id="IPR014047">
    <property type="entry name" value="Chr_Tranpt_l_chain"/>
</dbReference>
<feature type="transmembrane region" description="Helical" evidence="7">
    <location>
        <begin position="134"/>
        <end position="153"/>
    </location>
</feature>
<evidence type="ECO:0000256" key="1">
    <source>
        <dbReference type="ARBA" id="ARBA00004651"/>
    </source>
</evidence>
<feature type="transmembrane region" description="Helical" evidence="7">
    <location>
        <begin position="159"/>
        <end position="176"/>
    </location>
</feature>
<dbReference type="OrthoDB" id="9788907at2"/>
<dbReference type="NCBIfam" id="TIGR00937">
    <property type="entry name" value="2A51"/>
    <property type="match status" value="1"/>
</dbReference>
<keyword evidence="3" id="KW-1003">Cell membrane</keyword>
<dbReference type="PANTHER" id="PTHR33567:SF3">
    <property type="entry name" value="CHROMATE ION TRANSPORTER (EUROFUNG)"/>
    <property type="match status" value="1"/>
</dbReference>
<dbReference type="Pfam" id="PF02417">
    <property type="entry name" value="Chromate_transp"/>
    <property type="match status" value="2"/>
</dbReference>
<feature type="transmembrane region" description="Helical" evidence="7">
    <location>
        <begin position="188"/>
        <end position="208"/>
    </location>
</feature>
<accession>A0A4D7JA84</accession>
<feature type="transmembrane region" description="Helical" evidence="7">
    <location>
        <begin position="110"/>
        <end position="127"/>
    </location>
</feature>
<dbReference type="RefSeq" id="WP_137088974.1">
    <property type="nucleotide sequence ID" value="NZ_CP028923.1"/>
</dbReference>
<evidence type="ECO:0000256" key="2">
    <source>
        <dbReference type="ARBA" id="ARBA00005262"/>
    </source>
</evidence>
<sequence>MRKIRSLIYLKEVLKLGVSAFGGPQAHLALFFDIFVDKRAYLTNKELIELHALCQILPGPTSTQTITAIGYRIGGPKLAYLTLLVWCLPAVTVMTGVGLALSYLNDPLSVTEFIQPMVVGIVAVAAIRVSNKVVVSNHGMIVLVLTAVAAYFYRSPFAYPALIIFGGLSTAINFRLHPKVEDKALKINWSNFLLWGGVLIFAALLGAITHKREILLFENFYRNGSLIFGGGQVLIPLLYTEFVEFKQYLTSNEFLSGYGFNQAVPGPTFSFAAFVGTLSMREFGPLAQVIGALLSAAGIFLPGTFLIFFIIRFWDDLKKYRIIKASLEGVNAAGSGLVVAAAFLLYEPIDKNPMSFGIILITVGLMLIRVRTPYIIIAGIIAGFIF</sequence>
<dbReference type="GO" id="GO:0005886">
    <property type="term" value="C:plasma membrane"/>
    <property type="evidence" value="ECO:0007669"/>
    <property type="project" value="UniProtKB-SubCell"/>
</dbReference>
<evidence type="ECO:0000313" key="8">
    <source>
        <dbReference type="EMBL" id="QCK13379.1"/>
    </source>
</evidence>
<dbReference type="PANTHER" id="PTHR33567">
    <property type="entry name" value="CHROMATE ION TRANSPORTER (EUROFUNG)"/>
    <property type="match status" value="1"/>
</dbReference>
<feature type="transmembrane region" description="Helical" evidence="7">
    <location>
        <begin position="220"/>
        <end position="239"/>
    </location>
</feature>
<dbReference type="AlphaFoldDB" id="A0A4D7JA84"/>
<protein>
    <submittedName>
        <fullName evidence="8">Chromate transporter</fullName>
    </submittedName>
</protein>
<evidence type="ECO:0000256" key="4">
    <source>
        <dbReference type="ARBA" id="ARBA00022692"/>
    </source>
</evidence>
<feature type="transmembrane region" description="Helical" evidence="7">
    <location>
        <begin position="260"/>
        <end position="280"/>
    </location>
</feature>
<organism evidence="8 9">
    <name type="scientific">Mangrovivirga cuniculi</name>
    <dbReference type="NCBI Taxonomy" id="2715131"/>
    <lineage>
        <taxon>Bacteria</taxon>
        <taxon>Pseudomonadati</taxon>
        <taxon>Bacteroidota</taxon>
        <taxon>Cytophagia</taxon>
        <taxon>Cytophagales</taxon>
        <taxon>Mangrovivirgaceae</taxon>
        <taxon>Mangrovivirga</taxon>
    </lineage>
</organism>
<keyword evidence="6 7" id="KW-0472">Membrane</keyword>
<evidence type="ECO:0000256" key="7">
    <source>
        <dbReference type="SAM" id="Phobius"/>
    </source>
</evidence>
<feature type="transmembrane region" description="Helical" evidence="7">
    <location>
        <begin position="78"/>
        <end position="104"/>
    </location>
</feature>
<dbReference type="PIRSF" id="PIRSF004810">
    <property type="entry name" value="ChrA"/>
    <property type="match status" value="1"/>
</dbReference>
<keyword evidence="9" id="KW-1185">Reference proteome</keyword>
<keyword evidence="5 7" id="KW-1133">Transmembrane helix</keyword>
<reference evidence="8 9" key="1">
    <citation type="submission" date="2018-04" db="EMBL/GenBank/DDBJ databases">
        <title>Complete genome uncultured novel isolate.</title>
        <authorList>
            <person name="Merlino G."/>
        </authorList>
    </citation>
    <scope>NUCLEOTIDE SEQUENCE [LARGE SCALE GENOMIC DNA]</scope>
    <source>
        <strain evidence="9">R1DC9</strain>
    </source>
</reference>
<dbReference type="GO" id="GO:0015109">
    <property type="term" value="F:chromate transmembrane transporter activity"/>
    <property type="evidence" value="ECO:0007669"/>
    <property type="project" value="InterPro"/>
</dbReference>
<evidence type="ECO:0000313" key="9">
    <source>
        <dbReference type="Proteomes" id="UP000298616"/>
    </source>
</evidence>
<evidence type="ECO:0000256" key="3">
    <source>
        <dbReference type="ARBA" id="ARBA00022475"/>
    </source>
</evidence>
<evidence type="ECO:0000256" key="5">
    <source>
        <dbReference type="ARBA" id="ARBA00022989"/>
    </source>
</evidence>
<feature type="transmembrane region" description="Helical" evidence="7">
    <location>
        <begin position="286"/>
        <end position="314"/>
    </location>
</feature>
<comment type="similarity">
    <text evidence="2">Belongs to the chromate ion transporter (CHR) (TC 2.A.51) family.</text>
</comment>
<name>A0A4D7JA84_9BACT</name>